<evidence type="ECO:0000256" key="10">
    <source>
        <dbReference type="HAMAP-Rule" id="MF_02019"/>
    </source>
</evidence>
<dbReference type="FunCoup" id="A0A420WL20">
    <property type="interactions" value="380"/>
</dbReference>
<keyword evidence="7 10" id="KW-0573">Peptidoglycan synthesis</keyword>
<comment type="caution">
    <text evidence="14">The sequence shown here is derived from an EMBL/GenBank/DDBJ whole genome shotgun (WGS) entry which is preliminary data.</text>
</comment>
<dbReference type="HAMAP" id="MF_02019">
    <property type="entry name" value="MurF"/>
    <property type="match status" value="1"/>
</dbReference>
<comment type="pathway">
    <text evidence="10 11">Cell wall biogenesis; peptidoglycan biosynthesis.</text>
</comment>
<dbReference type="InterPro" id="IPR013221">
    <property type="entry name" value="Mur_ligase_cen"/>
</dbReference>
<dbReference type="Proteomes" id="UP000282211">
    <property type="component" value="Unassembled WGS sequence"/>
</dbReference>
<keyword evidence="2 10" id="KW-0436">Ligase</keyword>
<name>A0A420WL20_9PROT</name>
<keyword evidence="1 10" id="KW-0963">Cytoplasm</keyword>
<dbReference type="InterPro" id="IPR036565">
    <property type="entry name" value="Mur-like_cat_sf"/>
</dbReference>
<keyword evidence="5 10" id="KW-0067">ATP-binding</keyword>
<dbReference type="InterPro" id="IPR005863">
    <property type="entry name" value="UDP-N-AcMur_synth"/>
</dbReference>
<dbReference type="GO" id="GO:0005737">
    <property type="term" value="C:cytoplasm"/>
    <property type="evidence" value="ECO:0007669"/>
    <property type="project" value="UniProtKB-SubCell"/>
</dbReference>
<evidence type="ECO:0000256" key="8">
    <source>
        <dbReference type="ARBA" id="ARBA00023306"/>
    </source>
</evidence>
<dbReference type="GO" id="GO:0008766">
    <property type="term" value="F:UDP-N-acetylmuramoylalanyl-D-glutamyl-2,6-diaminopimelate-D-alanyl-D-alanine ligase activity"/>
    <property type="evidence" value="ECO:0007669"/>
    <property type="project" value="RHEA"/>
</dbReference>
<dbReference type="Gene3D" id="3.90.190.20">
    <property type="entry name" value="Mur ligase, C-terminal domain"/>
    <property type="match status" value="1"/>
</dbReference>
<keyword evidence="8 10" id="KW-0131">Cell cycle</keyword>
<dbReference type="PANTHER" id="PTHR43024">
    <property type="entry name" value="UDP-N-ACETYLMURAMOYL-TRIPEPTIDE--D-ALANYL-D-ALANINE LIGASE"/>
    <property type="match status" value="1"/>
</dbReference>
<dbReference type="PANTHER" id="PTHR43024:SF1">
    <property type="entry name" value="UDP-N-ACETYLMURAMOYL-TRIPEPTIDE--D-ALANYL-D-ALANINE LIGASE"/>
    <property type="match status" value="1"/>
</dbReference>
<feature type="domain" description="Mur ligase C-terminal" evidence="12">
    <location>
        <begin position="317"/>
        <end position="434"/>
    </location>
</feature>
<comment type="function">
    <text evidence="10 11">Involved in cell wall formation. Catalyzes the final step in the synthesis of UDP-N-acetylmuramoyl-pentapeptide, the precursor of murein.</text>
</comment>
<reference evidence="14 15" key="1">
    <citation type="submission" date="2018-10" db="EMBL/GenBank/DDBJ databases">
        <title>Genomic Encyclopedia of Type Strains, Phase IV (KMG-IV): sequencing the most valuable type-strain genomes for metagenomic binning, comparative biology and taxonomic classification.</title>
        <authorList>
            <person name="Goeker M."/>
        </authorList>
    </citation>
    <scope>NUCLEOTIDE SEQUENCE [LARGE SCALE GENOMIC DNA]</scope>
    <source>
        <strain evidence="14 15">DSM 22008</strain>
    </source>
</reference>
<dbReference type="InParanoid" id="A0A420WL20"/>
<dbReference type="RefSeq" id="WP_121099467.1">
    <property type="nucleotide sequence ID" value="NZ_RBII01000001.1"/>
</dbReference>
<evidence type="ECO:0000256" key="1">
    <source>
        <dbReference type="ARBA" id="ARBA00022490"/>
    </source>
</evidence>
<dbReference type="SUPFAM" id="SSF53244">
    <property type="entry name" value="MurD-like peptide ligases, peptide-binding domain"/>
    <property type="match status" value="1"/>
</dbReference>
<evidence type="ECO:0000313" key="15">
    <source>
        <dbReference type="Proteomes" id="UP000282211"/>
    </source>
</evidence>
<keyword evidence="9 10" id="KW-0961">Cell wall biogenesis/degradation</keyword>
<dbReference type="NCBIfam" id="TIGR01143">
    <property type="entry name" value="murF"/>
    <property type="match status" value="1"/>
</dbReference>
<dbReference type="AlphaFoldDB" id="A0A420WL20"/>
<protein>
    <recommendedName>
        <fullName evidence="10 11">UDP-N-acetylmuramoyl-tripeptide--D-alanyl-D-alanine ligase</fullName>
        <ecNumber evidence="10 11">6.3.2.10</ecNumber>
    </recommendedName>
    <alternativeName>
        <fullName evidence="10">D-alanyl-D-alanine-adding enzyme</fullName>
    </alternativeName>
</protein>
<dbReference type="UniPathway" id="UPA00219"/>
<dbReference type="SUPFAM" id="SSF53623">
    <property type="entry name" value="MurD-like peptide ligases, catalytic domain"/>
    <property type="match status" value="1"/>
</dbReference>
<evidence type="ECO:0000256" key="4">
    <source>
        <dbReference type="ARBA" id="ARBA00022741"/>
    </source>
</evidence>
<evidence type="ECO:0000256" key="11">
    <source>
        <dbReference type="RuleBase" id="RU004136"/>
    </source>
</evidence>
<sequence>MSLWTAKEIAEATGGEASTDFAVDSLSIDTRSLQPGALFVPLKDVRDGHDFIPQAMKAGAAGSLSDRALESTPHIHVQETLGALEALAKAAASRSDARRIAVTGSVGKTSVKDALAVMFAAFGDVHWSQRSFNNHWGVPLTLAAMPKQTEFGVFEMGMNNAGEISALSQLVRPHIGLITTVAPAHLAHFKNVEAIADAKAEMIDGLGETGILILNGDNPYTRRIQAKAGDLDVMTFGHDESNDVVILDSRLGEAEIEVKLDILDEIVTVTLPVAGAHWVSNAAACMAVAMACGLDLNKAAKALGGISASPGRGDVTRLQIEGKAITLVDESYNANPTSMRAALSALSHRSGRRLAVLGDMYELGADEISLHAELSEPIAAAGVSRVIVTGECMRALRGALPRPLRGAWVHNADEAYDALLSEIEDGDVVMIKGSNATGLGALTRRLKQEFAHVI</sequence>
<dbReference type="GO" id="GO:0051301">
    <property type="term" value="P:cell division"/>
    <property type="evidence" value="ECO:0007669"/>
    <property type="project" value="UniProtKB-KW"/>
</dbReference>
<comment type="similarity">
    <text evidence="10">Belongs to the MurCDEF family. MurF subfamily.</text>
</comment>
<evidence type="ECO:0000256" key="2">
    <source>
        <dbReference type="ARBA" id="ARBA00022598"/>
    </source>
</evidence>
<gene>
    <name evidence="10" type="primary">murF</name>
    <name evidence="14" type="ORF">DES40_1045</name>
</gene>
<dbReference type="EC" id="6.3.2.10" evidence="10 11"/>
<keyword evidence="4 10" id="KW-0547">Nucleotide-binding</keyword>
<evidence type="ECO:0000256" key="7">
    <source>
        <dbReference type="ARBA" id="ARBA00022984"/>
    </source>
</evidence>
<dbReference type="InterPro" id="IPR051046">
    <property type="entry name" value="MurCDEF_CellWall_CoF430Synth"/>
</dbReference>
<organism evidence="14 15">
    <name type="scientific">Litorimonas taeanensis</name>
    <dbReference type="NCBI Taxonomy" id="568099"/>
    <lineage>
        <taxon>Bacteria</taxon>
        <taxon>Pseudomonadati</taxon>
        <taxon>Pseudomonadota</taxon>
        <taxon>Alphaproteobacteria</taxon>
        <taxon>Maricaulales</taxon>
        <taxon>Robiginitomaculaceae</taxon>
    </lineage>
</organism>
<keyword evidence="15" id="KW-1185">Reference proteome</keyword>
<evidence type="ECO:0000256" key="3">
    <source>
        <dbReference type="ARBA" id="ARBA00022618"/>
    </source>
</evidence>
<dbReference type="InterPro" id="IPR036615">
    <property type="entry name" value="Mur_ligase_C_dom_sf"/>
</dbReference>
<keyword evidence="6 10" id="KW-0133">Cell shape</keyword>
<dbReference type="GO" id="GO:0009252">
    <property type="term" value="P:peptidoglycan biosynthetic process"/>
    <property type="evidence" value="ECO:0007669"/>
    <property type="project" value="UniProtKB-UniRule"/>
</dbReference>
<feature type="binding site" evidence="10">
    <location>
        <begin position="104"/>
        <end position="110"/>
    </location>
    <ligand>
        <name>ATP</name>
        <dbReference type="ChEBI" id="CHEBI:30616"/>
    </ligand>
</feature>
<evidence type="ECO:0000259" key="13">
    <source>
        <dbReference type="Pfam" id="PF08245"/>
    </source>
</evidence>
<evidence type="ECO:0000313" key="14">
    <source>
        <dbReference type="EMBL" id="RKQ71717.1"/>
    </source>
</evidence>
<dbReference type="EMBL" id="RBII01000001">
    <property type="protein sequence ID" value="RKQ71717.1"/>
    <property type="molecule type" value="Genomic_DNA"/>
</dbReference>
<dbReference type="Gene3D" id="3.40.1190.10">
    <property type="entry name" value="Mur-like, catalytic domain"/>
    <property type="match status" value="1"/>
</dbReference>
<dbReference type="Pfam" id="PF08245">
    <property type="entry name" value="Mur_ligase_M"/>
    <property type="match status" value="1"/>
</dbReference>
<dbReference type="GO" id="GO:0071555">
    <property type="term" value="P:cell wall organization"/>
    <property type="evidence" value="ECO:0007669"/>
    <property type="project" value="UniProtKB-KW"/>
</dbReference>
<evidence type="ECO:0000256" key="6">
    <source>
        <dbReference type="ARBA" id="ARBA00022960"/>
    </source>
</evidence>
<feature type="domain" description="Mur ligase central" evidence="13">
    <location>
        <begin position="102"/>
        <end position="289"/>
    </location>
</feature>
<evidence type="ECO:0000259" key="12">
    <source>
        <dbReference type="Pfam" id="PF02875"/>
    </source>
</evidence>
<comment type="catalytic activity">
    <reaction evidence="10 11">
        <text>D-alanyl-D-alanine + UDP-N-acetyl-alpha-D-muramoyl-L-alanyl-gamma-D-glutamyl-meso-2,6-diaminopimelate + ATP = UDP-N-acetyl-alpha-D-muramoyl-L-alanyl-gamma-D-glutamyl-meso-2,6-diaminopimeloyl-D-alanyl-D-alanine + ADP + phosphate + H(+)</text>
        <dbReference type="Rhea" id="RHEA:28374"/>
        <dbReference type="ChEBI" id="CHEBI:15378"/>
        <dbReference type="ChEBI" id="CHEBI:30616"/>
        <dbReference type="ChEBI" id="CHEBI:43474"/>
        <dbReference type="ChEBI" id="CHEBI:57822"/>
        <dbReference type="ChEBI" id="CHEBI:61386"/>
        <dbReference type="ChEBI" id="CHEBI:83905"/>
        <dbReference type="ChEBI" id="CHEBI:456216"/>
        <dbReference type="EC" id="6.3.2.10"/>
    </reaction>
</comment>
<dbReference type="GO" id="GO:0047480">
    <property type="term" value="F:UDP-N-acetylmuramoyl-tripeptide-D-alanyl-D-alanine ligase activity"/>
    <property type="evidence" value="ECO:0007669"/>
    <property type="project" value="UniProtKB-UniRule"/>
</dbReference>
<dbReference type="Pfam" id="PF02875">
    <property type="entry name" value="Mur_ligase_C"/>
    <property type="match status" value="1"/>
</dbReference>
<accession>A0A420WL20</accession>
<dbReference type="OrthoDB" id="9800958at2"/>
<dbReference type="GO" id="GO:0005524">
    <property type="term" value="F:ATP binding"/>
    <property type="evidence" value="ECO:0007669"/>
    <property type="project" value="UniProtKB-UniRule"/>
</dbReference>
<dbReference type="InterPro" id="IPR035911">
    <property type="entry name" value="MurE/MurF_N"/>
</dbReference>
<keyword evidence="3 10" id="KW-0132">Cell division</keyword>
<dbReference type="Gene3D" id="3.40.1390.10">
    <property type="entry name" value="MurE/MurF, N-terminal domain"/>
    <property type="match status" value="1"/>
</dbReference>
<dbReference type="GO" id="GO:0008360">
    <property type="term" value="P:regulation of cell shape"/>
    <property type="evidence" value="ECO:0007669"/>
    <property type="project" value="UniProtKB-KW"/>
</dbReference>
<evidence type="ECO:0000256" key="9">
    <source>
        <dbReference type="ARBA" id="ARBA00023316"/>
    </source>
</evidence>
<comment type="subcellular location">
    <subcellularLocation>
        <location evidence="10 11">Cytoplasm</location>
    </subcellularLocation>
</comment>
<dbReference type="SUPFAM" id="SSF63418">
    <property type="entry name" value="MurE/MurF N-terminal domain"/>
    <property type="match status" value="1"/>
</dbReference>
<proteinExistence type="inferred from homology"/>
<evidence type="ECO:0000256" key="5">
    <source>
        <dbReference type="ARBA" id="ARBA00022840"/>
    </source>
</evidence>
<dbReference type="InterPro" id="IPR004101">
    <property type="entry name" value="Mur_ligase_C"/>
</dbReference>